<keyword evidence="10" id="KW-1185">Reference proteome</keyword>
<dbReference type="InterPro" id="IPR036388">
    <property type="entry name" value="WH-like_DNA-bd_sf"/>
</dbReference>
<dbReference type="Gene3D" id="1.20.5.340">
    <property type="match status" value="1"/>
</dbReference>
<evidence type="ECO:0000259" key="8">
    <source>
        <dbReference type="PROSITE" id="PS50039"/>
    </source>
</evidence>
<sequence>MMVESASETIRSTPSAQNGVSSLSNQPDGGGGPGGGRDGAAGAEANGEMSPVELLHFQQQQALQVARQFLLQQATGLSSPSSNEGKQPAVQVPVSVAMMSPQMITPQQMQQILSPPQLQALLQQQQAIMLQQLQEYYKKQQEQLHLQLLTQQQAGKQQPKEPLGNKQLAFQQQLLQMQQLQQQHLLNLQRQGLVSLPPGQGTVPLQTLPQGVREQGGSPGCCLVSLLTLATLSCATAVCPSDLQQLWKEVTATQPVEDSIKQEGLDLTTNTSNSTSFSAAKVSPPISHHPLPNGQSTMHTPRRDSSSHEETPGSHPLYGHGECKWPGCETLCEDLGQFVKHLNTEHALDDRSTAQCRVQMQVVQQLEIQLAKESERLQAMMAHLHMRPSEPKPFSQPVSLNLVSSATLSKSTSDTFPDGLPHPPTSATAPITPLRQGPSVISSSTLHNVGPIRRRSSEKFCTPISSGELRAGAQRPPEGLPGSLRSSPPLPICCPPSELAQNHEFYKNADVRPPFTYASLIRQAILETPDRQLTLNEIYNWFTRMFAYFRRNTATWK</sequence>
<comment type="caution">
    <text evidence="9">The sequence shown here is derived from an EMBL/GenBank/DDBJ whole genome shotgun (WGS) entry which is preliminary data.</text>
</comment>
<protein>
    <recommendedName>
        <fullName evidence="8">Fork-head domain-containing protein</fullName>
    </recommendedName>
</protein>
<feature type="region of interest" description="Disordered" evidence="7">
    <location>
        <begin position="1"/>
        <end position="44"/>
    </location>
</feature>
<evidence type="ECO:0000256" key="1">
    <source>
        <dbReference type="ARBA" id="ARBA00004123"/>
    </source>
</evidence>
<dbReference type="Pfam" id="PF00250">
    <property type="entry name" value="Forkhead"/>
    <property type="match status" value="1"/>
</dbReference>
<evidence type="ECO:0000313" key="10">
    <source>
        <dbReference type="Proteomes" id="UP000276834"/>
    </source>
</evidence>
<dbReference type="PROSITE" id="PS50039">
    <property type="entry name" value="FORK_HEAD_3"/>
    <property type="match status" value="1"/>
</dbReference>
<comment type="subcellular location">
    <subcellularLocation>
        <location evidence="1 6">Nucleus</location>
    </subcellularLocation>
</comment>
<feature type="non-terminal residue" evidence="9">
    <location>
        <position position="557"/>
    </location>
</feature>
<feature type="compositionally biased region" description="Polar residues" evidence="7">
    <location>
        <begin position="1"/>
        <end position="27"/>
    </location>
</feature>
<feature type="compositionally biased region" description="Gly residues" evidence="7">
    <location>
        <begin position="28"/>
        <end position="39"/>
    </location>
</feature>
<evidence type="ECO:0000256" key="6">
    <source>
        <dbReference type="PROSITE-ProRule" id="PRU00089"/>
    </source>
</evidence>
<keyword evidence="3 6" id="KW-0238">DNA-binding</keyword>
<dbReference type="PANTHER" id="PTHR45796">
    <property type="entry name" value="FORKHEAD BOX P, ISOFORM C"/>
    <property type="match status" value="1"/>
</dbReference>
<accession>A0A3L8S510</accession>
<reference evidence="9 10" key="1">
    <citation type="journal article" date="2018" name="Proc. R. Soc. B">
        <title>A non-coding region near Follistatin controls head colour polymorphism in the Gouldian finch.</title>
        <authorList>
            <person name="Toomey M.B."/>
            <person name="Marques C.I."/>
            <person name="Andrade P."/>
            <person name="Araujo P.M."/>
            <person name="Sabatino S."/>
            <person name="Gazda M.A."/>
            <person name="Afonso S."/>
            <person name="Lopes R.J."/>
            <person name="Corbo J.C."/>
            <person name="Carneiro M."/>
        </authorList>
    </citation>
    <scope>NUCLEOTIDE SEQUENCE [LARGE SCALE GENOMIC DNA]</scope>
    <source>
        <strain evidence="9">Red01</strain>
        <tissue evidence="9">Muscle</tissue>
    </source>
</reference>
<evidence type="ECO:0000313" key="9">
    <source>
        <dbReference type="EMBL" id="RLV96905.1"/>
    </source>
</evidence>
<dbReference type="PANTHER" id="PTHR45796:SF7">
    <property type="entry name" value="FORKHEAD BOX PROTEIN P4"/>
    <property type="match status" value="1"/>
</dbReference>
<evidence type="ECO:0000256" key="2">
    <source>
        <dbReference type="ARBA" id="ARBA00023015"/>
    </source>
</evidence>
<dbReference type="STRING" id="44316.ENSEGOP00005022474"/>
<dbReference type="InterPro" id="IPR050998">
    <property type="entry name" value="FOXP"/>
</dbReference>
<dbReference type="GO" id="GO:0005634">
    <property type="term" value="C:nucleus"/>
    <property type="evidence" value="ECO:0007669"/>
    <property type="project" value="UniProtKB-SubCell"/>
</dbReference>
<dbReference type="Proteomes" id="UP000276834">
    <property type="component" value="Unassembled WGS sequence"/>
</dbReference>
<dbReference type="OrthoDB" id="5830876at2759"/>
<dbReference type="AlphaFoldDB" id="A0A3L8S510"/>
<feature type="compositionally biased region" description="Low complexity" evidence="7">
    <location>
        <begin position="476"/>
        <end position="487"/>
    </location>
</feature>
<evidence type="ECO:0000256" key="3">
    <source>
        <dbReference type="ARBA" id="ARBA00023125"/>
    </source>
</evidence>
<dbReference type="SMART" id="SM00339">
    <property type="entry name" value="FH"/>
    <property type="match status" value="1"/>
</dbReference>
<dbReference type="InterPro" id="IPR032354">
    <property type="entry name" value="FOXP-CC"/>
</dbReference>
<feature type="region of interest" description="Disordered" evidence="7">
    <location>
        <begin position="409"/>
        <end position="448"/>
    </location>
</feature>
<dbReference type="FunFam" id="1.20.5.340:FF:000005">
    <property type="entry name" value="Forkhead box P1, isoform CRA_f"/>
    <property type="match status" value="1"/>
</dbReference>
<feature type="domain" description="Fork-head" evidence="8">
    <location>
        <begin position="512"/>
        <end position="557"/>
    </location>
</feature>
<keyword evidence="2" id="KW-0805">Transcription regulation</keyword>
<proteinExistence type="predicted"/>
<feature type="DNA-binding region" description="Fork-head" evidence="6">
    <location>
        <begin position="512"/>
        <end position="557"/>
    </location>
</feature>
<feature type="compositionally biased region" description="Basic and acidic residues" evidence="7">
    <location>
        <begin position="301"/>
        <end position="312"/>
    </location>
</feature>
<evidence type="ECO:0000256" key="7">
    <source>
        <dbReference type="SAM" id="MobiDB-lite"/>
    </source>
</evidence>
<dbReference type="InterPro" id="IPR001766">
    <property type="entry name" value="Fork_head_dom"/>
</dbReference>
<keyword evidence="4" id="KW-0804">Transcription</keyword>
<dbReference type="GO" id="GO:0001227">
    <property type="term" value="F:DNA-binding transcription repressor activity, RNA polymerase II-specific"/>
    <property type="evidence" value="ECO:0007669"/>
    <property type="project" value="TreeGrafter"/>
</dbReference>
<dbReference type="EMBL" id="QUSF01000065">
    <property type="protein sequence ID" value="RLV96905.1"/>
    <property type="molecule type" value="Genomic_DNA"/>
</dbReference>
<dbReference type="GO" id="GO:0000978">
    <property type="term" value="F:RNA polymerase II cis-regulatory region sequence-specific DNA binding"/>
    <property type="evidence" value="ECO:0007669"/>
    <property type="project" value="TreeGrafter"/>
</dbReference>
<evidence type="ECO:0000256" key="5">
    <source>
        <dbReference type="ARBA" id="ARBA00023242"/>
    </source>
</evidence>
<dbReference type="PRINTS" id="PR00053">
    <property type="entry name" value="FORKHEAD"/>
</dbReference>
<evidence type="ECO:0000256" key="4">
    <source>
        <dbReference type="ARBA" id="ARBA00023163"/>
    </source>
</evidence>
<gene>
    <name evidence="9" type="ORF">DV515_00012325</name>
</gene>
<dbReference type="InterPro" id="IPR036390">
    <property type="entry name" value="WH_DNA-bd_sf"/>
</dbReference>
<dbReference type="Pfam" id="PF16159">
    <property type="entry name" value="FOXP-CC"/>
    <property type="match status" value="1"/>
</dbReference>
<keyword evidence="5 6" id="KW-0539">Nucleus</keyword>
<feature type="region of interest" description="Disordered" evidence="7">
    <location>
        <begin position="267"/>
        <end position="315"/>
    </location>
</feature>
<feature type="compositionally biased region" description="Low complexity" evidence="7">
    <location>
        <begin position="268"/>
        <end position="278"/>
    </location>
</feature>
<name>A0A3L8S510_CHLGU</name>
<organism evidence="9 10">
    <name type="scientific">Chloebia gouldiae</name>
    <name type="common">Gouldian finch</name>
    <name type="synonym">Erythrura gouldiae</name>
    <dbReference type="NCBI Taxonomy" id="44316"/>
    <lineage>
        <taxon>Eukaryota</taxon>
        <taxon>Metazoa</taxon>
        <taxon>Chordata</taxon>
        <taxon>Craniata</taxon>
        <taxon>Vertebrata</taxon>
        <taxon>Euteleostomi</taxon>
        <taxon>Archelosauria</taxon>
        <taxon>Archosauria</taxon>
        <taxon>Dinosauria</taxon>
        <taxon>Saurischia</taxon>
        <taxon>Theropoda</taxon>
        <taxon>Coelurosauria</taxon>
        <taxon>Aves</taxon>
        <taxon>Neognathae</taxon>
        <taxon>Neoaves</taxon>
        <taxon>Telluraves</taxon>
        <taxon>Australaves</taxon>
        <taxon>Passeriformes</taxon>
        <taxon>Passeroidea</taxon>
        <taxon>Passeridae</taxon>
        <taxon>Chloebia</taxon>
    </lineage>
</organism>
<dbReference type="Gene3D" id="1.10.10.10">
    <property type="entry name" value="Winged helix-like DNA-binding domain superfamily/Winged helix DNA-binding domain"/>
    <property type="match status" value="1"/>
</dbReference>
<feature type="region of interest" description="Disordered" evidence="7">
    <location>
        <begin position="465"/>
        <end position="487"/>
    </location>
</feature>
<dbReference type="SUPFAM" id="SSF46785">
    <property type="entry name" value="Winged helix' DNA-binding domain"/>
    <property type="match status" value="1"/>
</dbReference>